<organism>
    <name type="scientific">Serpula lacrymans var. lacrymans (strain S7.9)</name>
    <name type="common">Dry rot fungus</name>
    <dbReference type="NCBI Taxonomy" id="578457"/>
    <lineage>
        <taxon>Eukaryota</taxon>
        <taxon>Fungi</taxon>
        <taxon>Dikarya</taxon>
        <taxon>Basidiomycota</taxon>
        <taxon>Agaricomycotina</taxon>
        <taxon>Agaricomycetes</taxon>
        <taxon>Agaricomycetidae</taxon>
        <taxon>Boletales</taxon>
        <taxon>Coniophorineae</taxon>
        <taxon>Serpulaceae</taxon>
        <taxon>Serpula</taxon>
    </lineage>
</organism>
<dbReference type="EMBL" id="GL945437">
    <property type="protein sequence ID" value="EGO22451.1"/>
    <property type="molecule type" value="Genomic_DNA"/>
</dbReference>
<dbReference type="AlphaFoldDB" id="F8P2R6"/>
<name>F8P2R6_SERL9</name>
<dbReference type="KEGG" id="sla:SERLADRAFT_473279"/>
<proteinExistence type="predicted"/>
<sequence>MGDAVFEIHPYAKAAWSILSLIPKSLVAQLNRDQKIQDLWSTASDMFDFLDAAEPVIDEIQRPTVSNMLKQIHDCALFVQEYAGNGFCSQ</sequence>
<gene>
    <name evidence="1" type="ORF">SERLADRAFT_473279</name>
</gene>
<dbReference type="Proteomes" id="UP000008064">
    <property type="component" value="Unassembled WGS sequence"/>
</dbReference>
<reference evidence="1" key="1">
    <citation type="submission" date="2011-04" db="EMBL/GenBank/DDBJ databases">
        <title>Evolution of plant cell wall degrading machinery underlies the functional diversity of forest fungi.</title>
        <authorList>
            <consortium name="US DOE Joint Genome Institute (JGI-PGF)"/>
            <person name="Eastwood D.C."/>
            <person name="Floudas D."/>
            <person name="Binder M."/>
            <person name="Majcherczyk A."/>
            <person name="Schneider P."/>
            <person name="Aerts A."/>
            <person name="Asiegbu F.O."/>
            <person name="Baker S.E."/>
            <person name="Barry K."/>
            <person name="Bendiksby M."/>
            <person name="Blumentritt M."/>
            <person name="Coutinho P.M."/>
            <person name="Cullen D."/>
            <person name="Cullen D."/>
            <person name="Gathman A."/>
            <person name="Goodell B."/>
            <person name="Henrissat B."/>
            <person name="Ihrmark K."/>
            <person name="Kauserud H."/>
            <person name="Kohler A."/>
            <person name="LaButti K."/>
            <person name="Lapidus A."/>
            <person name="Lavin J.L."/>
            <person name="Lee Y.-H."/>
            <person name="Lindquist E."/>
            <person name="Lilly W."/>
            <person name="Lucas S."/>
            <person name="Morin E."/>
            <person name="Murat C."/>
            <person name="Oguiza J.A."/>
            <person name="Park J."/>
            <person name="Pisabarro A.G."/>
            <person name="Riley R."/>
            <person name="Rosling A."/>
            <person name="Salamov A."/>
            <person name="Schmidt O."/>
            <person name="Schmutz J."/>
            <person name="Skrede I."/>
            <person name="Stenlid J."/>
            <person name="Wiebenga A."/>
            <person name="Xie X."/>
            <person name="Kues U."/>
            <person name="Hibbett D.S."/>
            <person name="Hoffmeister D."/>
            <person name="Hogberg N."/>
            <person name="Martin F."/>
            <person name="Grigoriev I.V."/>
            <person name="Watkinson S.C."/>
        </authorList>
    </citation>
    <scope>NUCLEOTIDE SEQUENCE</scope>
    <source>
        <strain evidence="1">S7.9</strain>
    </source>
</reference>
<dbReference type="RefSeq" id="XP_007320989.1">
    <property type="nucleotide sequence ID" value="XM_007320927.1"/>
</dbReference>
<dbReference type="GeneID" id="18820284"/>
<dbReference type="HOGENOM" id="CLU_164899_0_0_1"/>
<dbReference type="OrthoDB" id="2692501at2759"/>
<accession>F8P2R6</accession>
<protein>
    <submittedName>
        <fullName evidence="1">Uncharacterized protein</fullName>
    </submittedName>
</protein>
<evidence type="ECO:0000313" key="1">
    <source>
        <dbReference type="EMBL" id="EGO22451.1"/>
    </source>
</evidence>